<dbReference type="Proteomes" id="UP000027931">
    <property type="component" value="Unassembled WGS sequence"/>
</dbReference>
<keyword evidence="2" id="KW-0812">Transmembrane</keyword>
<dbReference type="STRING" id="1157490.EL26_10540"/>
<name>A0A074LU31_9BACL</name>
<proteinExistence type="predicted"/>
<dbReference type="GO" id="GO:0004674">
    <property type="term" value="F:protein serine/threonine kinase activity"/>
    <property type="evidence" value="ECO:0007669"/>
    <property type="project" value="TreeGrafter"/>
</dbReference>
<dbReference type="AlphaFoldDB" id="A0A074LU31"/>
<dbReference type="SMART" id="SM00220">
    <property type="entry name" value="S_TKc"/>
    <property type="match status" value="1"/>
</dbReference>
<dbReference type="PROSITE" id="PS50011">
    <property type="entry name" value="PROTEIN_KINASE_DOM"/>
    <property type="match status" value="1"/>
</dbReference>
<dbReference type="OrthoDB" id="583109at2"/>
<reference evidence="4 5" key="1">
    <citation type="journal article" date="2013" name="Int. J. Syst. Evol. Microbiol.">
        <title>Tumebacillus flagellatus sp. nov., an alpha-amylase/pullulanase-producing bacterium isolated from cassava wastewater.</title>
        <authorList>
            <person name="Wang Q."/>
            <person name="Xie N."/>
            <person name="Qin Y."/>
            <person name="Shen N."/>
            <person name="Zhu J."/>
            <person name="Mi H."/>
            <person name="Huang R."/>
        </authorList>
    </citation>
    <scope>NUCLEOTIDE SEQUENCE [LARGE SCALE GENOMIC DNA]</scope>
    <source>
        <strain evidence="4 5">GST4</strain>
    </source>
</reference>
<dbReference type="Gene3D" id="1.10.510.10">
    <property type="entry name" value="Transferase(Phosphotransferase) domain 1"/>
    <property type="match status" value="1"/>
</dbReference>
<dbReference type="GO" id="GO:0005524">
    <property type="term" value="F:ATP binding"/>
    <property type="evidence" value="ECO:0007669"/>
    <property type="project" value="UniProtKB-UniRule"/>
</dbReference>
<keyword evidence="2" id="KW-1133">Transmembrane helix</keyword>
<dbReference type="InterPro" id="IPR011009">
    <property type="entry name" value="Kinase-like_dom_sf"/>
</dbReference>
<feature type="domain" description="Protein kinase" evidence="3">
    <location>
        <begin position="28"/>
        <end position="294"/>
    </location>
</feature>
<evidence type="ECO:0000259" key="3">
    <source>
        <dbReference type="PROSITE" id="PS50011"/>
    </source>
</evidence>
<organism evidence="4 5">
    <name type="scientific">Tumebacillus flagellatus</name>
    <dbReference type="NCBI Taxonomy" id="1157490"/>
    <lineage>
        <taxon>Bacteria</taxon>
        <taxon>Bacillati</taxon>
        <taxon>Bacillota</taxon>
        <taxon>Bacilli</taxon>
        <taxon>Bacillales</taxon>
        <taxon>Alicyclobacillaceae</taxon>
        <taxon>Tumebacillus</taxon>
    </lineage>
</organism>
<dbReference type="PROSITE" id="PS00107">
    <property type="entry name" value="PROTEIN_KINASE_ATP"/>
    <property type="match status" value="1"/>
</dbReference>
<evidence type="ECO:0000256" key="2">
    <source>
        <dbReference type="SAM" id="Phobius"/>
    </source>
</evidence>
<dbReference type="eggNOG" id="COG0515">
    <property type="taxonomic scope" value="Bacteria"/>
</dbReference>
<evidence type="ECO:0000313" key="4">
    <source>
        <dbReference type="EMBL" id="KEO83403.1"/>
    </source>
</evidence>
<sequence length="312" mass="35719">MATWQPTWSDPFFQKGQVITGLWNKKRYRIDGMLGSGANGEVYRVSSEGQSYALKVSAQAPEISLEHKILKQLQGVARGSDLGPLIFDLDDVQTQRGKAFFYVMEWVQGTDLPDFLQKRGPHWTPVLLLQLCTYLERLHKQGYCFGDLKAENCLVNEDRGVVRLVDFGGVTEFGRGVKEYTEWYDRAWWGQGSRLSEESYDVFALSMLAVQLIAPEARKSVQQIGPNYSLLKKAIVSDPRFENWRGLFKGVWDGRIRTVASLREALSPLVKRSVEIEKKIKSKQKRRRDWTDWLLLGSAAVLVLVFCQFLLF</sequence>
<feature type="binding site" evidence="1">
    <location>
        <position position="55"/>
    </location>
    <ligand>
        <name>ATP</name>
        <dbReference type="ChEBI" id="CHEBI:30616"/>
    </ligand>
</feature>
<dbReference type="InterPro" id="IPR017441">
    <property type="entry name" value="Protein_kinase_ATP_BS"/>
</dbReference>
<keyword evidence="1" id="KW-0547">Nucleotide-binding</keyword>
<protein>
    <recommendedName>
        <fullName evidence="3">Protein kinase domain-containing protein</fullName>
    </recommendedName>
</protein>
<dbReference type="PANTHER" id="PTHR44167:SF30">
    <property type="entry name" value="PHOSPHORYLASE KINASE"/>
    <property type="match status" value="1"/>
</dbReference>
<dbReference type="Pfam" id="PF00069">
    <property type="entry name" value="Pkinase"/>
    <property type="match status" value="1"/>
</dbReference>
<feature type="transmembrane region" description="Helical" evidence="2">
    <location>
        <begin position="293"/>
        <end position="311"/>
    </location>
</feature>
<gene>
    <name evidence="4" type="ORF">EL26_10540</name>
</gene>
<accession>A0A074LU31</accession>
<dbReference type="InterPro" id="IPR000719">
    <property type="entry name" value="Prot_kinase_dom"/>
</dbReference>
<keyword evidence="5" id="KW-1185">Reference proteome</keyword>
<dbReference type="RefSeq" id="WP_052036210.1">
    <property type="nucleotide sequence ID" value="NZ_JMIR01000012.1"/>
</dbReference>
<keyword evidence="2" id="KW-0472">Membrane</keyword>
<dbReference type="SUPFAM" id="SSF56112">
    <property type="entry name" value="Protein kinase-like (PK-like)"/>
    <property type="match status" value="1"/>
</dbReference>
<dbReference type="EMBL" id="JMIR01000012">
    <property type="protein sequence ID" value="KEO83403.1"/>
    <property type="molecule type" value="Genomic_DNA"/>
</dbReference>
<keyword evidence="1" id="KW-0067">ATP-binding</keyword>
<evidence type="ECO:0000313" key="5">
    <source>
        <dbReference type="Proteomes" id="UP000027931"/>
    </source>
</evidence>
<comment type="caution">
    <text evidence="4">The sequence shown here is derived from an EMBL/GenBank/DDBJ whole genome shotgun (WGS) entry which is preliminary data.</text>
</comment>
<dbReference type="PANTHER" id="PTHR44167">
    <property type="entry name" value="OVARIAN-SPECIFIC SERINE/THREONINE-PROTEIN KINASE LOK-RELATED"/>
    <property type="match status" value="1"/>
</dbReference>
<evidence type="ECO:0000256" key="1">
    <source>
        <dbReference type="PROSITE-ProRule" id="PRU10141"/>
    </source>
</evidence>